<evidence type="ECO:0000256" key="4">
    <source>
        <dbReference type="ARBA" id="ARBA00023186"/>
    </source>
</evidence>
<keyword evidence="7" id="KW-1185">Reference proteome</keyword>
<dbReference type="SMART" id="SM00988">
    <property type="entry name" value="UreE_N"/>
    <property type="match status" value="1"/>
</dbReference>
<dbReference type="InterPro" id="IPR004029">
    <property type="entry name" value="UreE_N"/>
</dbReference>
<dbReference type="Gene3D" id="2.60.260.20">
    <property type="entry name" value="Urease metallochaperone UreE, N-terminal domain"/>
    <property type="match status" value="1"/>
</dbReference>
<dbReference type="InterPro" id="IPR012406">
    <property type="entry name" value="UreE"/>
</dbReference>
<dbReference type="InterPro" id="IPR036118">
    <property type="entry name" value="UreE_N_sf"/>
</dbReference>
<dbReference type="GO" id="GO:0065003">
    <property type="term" value="P:protein-containing complex assembly"/>
    <property type="evidence" value="ECO:0007669"/>
    <property type="project" value="InterPro"/>
</dbReference>
<name>A0A2K5AR98_9ARCH</name>
<evidence type="ECO:0000259" key="5">
    <source>
        <dbReference type="SMART" id="SM00988"/>
    </source>
</evidence>
<dbReference type="GO" id="GO:0005737">
    <property type="term" value="C:cytoplasm"/>
    <property type="evidence" value="ECO:0007669"/>
    <property type="project" value="UniProtKB-SubCell"/>
</dbReference>
<dbReference type="GO" id="GO:0016151">
    <property type="term" value="F:nickel cation binding"/>
    <property type="evidence" value="ECO:0007669"/>
    <property type="project" value="InterPro"/>
</dbReference>
<proteinExistence type="inferred from homology"/>
<reference evidence="7" key="1">
    <citation type="submission" date="2018-01" db="EMBL/GenBank/DDBJ databases">
        <authorList>
            <person name="Kerou L M."/>
        </authorList>
    </citation>
    <scope>NUCLEOTIDE SEQUENCE [LARGE SCALE GENOMIC DNA]</scope>
    <source>
        <strain evidence="7">SCU2</strain>
    </source>
</reference>
<accession>A0A2K5AR98</accession>
<dbReference type="HAMAP" id="MF_00822">
    <property type="entry name" value="UreE"/>
    <property type="match status" value="1"/>
</dbReference>
<comment type="subcellular location">
    <subcellularLocation>
        <location evidence="1">Cytoplasm</location>
    </subcellularLocation>
</comment>
<dbReference type="AlphaFoldDB" id="A0A2K5AR98"/>
<dbReference type="Proteomes" id="UP000236248">
    <property type="component" value="Chromosome NCAV"/>
</dbReference>
<keyword evidence="2" id="KW-0963">Cytoplasm</keyword>
<protein>
    <submittedName>
        <fullName evidence="6">Putative urease accessory protein UreE</fullName>
    </submittedName>
</protein>
<dbReference type="InterPro" id="IPR007864">
    <property type="entry name" value="UreE_C_dom"/>
</dbReference>
<evidence type="ECO:0000256" key="1">
    <source>
        <dbReference type="ARBA" id="ARBA00004496"/>
    </source>
</evidence>
<dbReference type="Gene3D" id="3.30.70.790">
    <property type="entry name" value="UreE, C-terminal domain"/>
    <property type="match status" value="1"/>
</dbReference>
<dbReference type="Pfam" id="PF05194">
    <property type="entry name" value="UreE_C"/>
    <property type="match status" value="1"/>
</dbReference>
<organism evidence="6 7">
    <name type="scientific">Candidatus Nitrosocaldus cavascurensis</name>
    <dbReference type="NCBI Taxonomy" id="2058097"/>
    <lineage>
        <taxon>Archaea</taxon>
        <taxon>Nitrososphaerota</taxon>
        <taxon>Nitrososphaeria</taxon>
        <taxon>Candidatus Nitrosocaldales</taxon>
        <taxon>Candidatus Nitrosocaldaceae</taxon>
        <taxon>Candidatus Nitrosocaldus</taxon>
    </lineage>
</organism>
<dbReference type="Pfam" id="PF02814">
    <property type="entry name" value="UreE_N"/>
    <property type="match status" value="1"/>
</dbReference>
<sequence length="174" mass="20187">MSTSIQVSSIIGNIKRDSTLRARYEEMSRQGLCEVVKINRIESERVRMRKVTDKGSDVIITLPQGFRLRHGDVIHLSNERMVVVELEEENLAMIRIMDDTPIDHVVEIAVRIGHTIGNLHRPIKVEDRSIYFPIQTDTEIEMLKRLLNTILTHVVIEKTRMIFEPEEGIEVHEH</sequence>
<keyword evidence="4" id="KW-0143">Chaperone</keyword>
<dbReference type="RefSeq" id="WP_103287108.1">
    <property type="nucleotide sequence ID" value="NZ_LT981265.1"/>
</dbReference>
<dbReference type="GO" id="GO:0019627">
    <property type="term" value="P:urea metabolic process"/>
    <property type="evidence" value="ECO:0007669"/>
    <property type="project" value="InterPro"/>
</dbReference>
<dbReference type="PIRSF" id="PIRSF036402">
    <property type="entry name" value="Ureas_acces_UreE"/>
    <property type="match status" value="1"/>
</dbReference>
<dbReference type="EMBL" id="LT981265">
    <property type="protein sequence ID" value="SPC34173.1"/>
    <property type="molecule type" value="Genomic_DNA"/>
</dbReference>
<gene>
    <name evidence="6" type="primary">ureE</name>
    <name evidence="6" type="ORF">NCAV_0996</name>
</gene>
<dbReference type="GO" id="GO:0006457">
    <property type="term" value="P:protein folding"/>
    <property type="evidence" value="ECO:0007669"/>
    <property type="project" value="InterPro"/>
</dbReference>
<keyword evidence="3" id="KW-0533">Nickel</keyword>
<evidence type="ECO:0000313" key="6">
    <source>
        <dbReference type="EMBL" id="SPC34173.1"/>
    </source>
</evidence>
<dbReference type="SUPFAM" id="SSF69287">
    <property type="entry name" value="Urease metallochaperone UreE, N-terminal domain"/>
    <property type="match status" value="1"/>
</dbReference>
<evidence type="ECO:0000313" key="7">
    <source>
        <dbReference type="Proteomes" id="UP000236248"/>
    </source>
</evidence>
<dbReference type="KEGG" id="ncv:NCAV_0996"/>
<evidence type="ECO:0000256" key="2">
    <source>
        <dbReference type="ARBA" id="ARBA00022490"/>
    </source>
</evidence>
<dbReference type="GeneID" id="41595038"/>
<evidence type="ECO:0000256" key="3">
    <source>
        <dbReference type="ARBA" id="ARBA00022596"/>
    </source>
</evidence>
<feature type="domain" description="UreE urease accessory N-terminal" evidence="5">
    <location>
        <begin position="15"/>
        <end position="82"/>
    </location>
</feature>